<reference evidence="1" key="1">
    <citation type="journal article" date="2014" name="BMC Genomics">
        <title>Characterizing the developmental transcriptome of the oriental fruit fly, Bactrocera dorsalis (Diptera: Tephritidae) through comparative genomic analysis with Drosophila melanogaster utilizing modENCODE datasets.</title>
        <authorList>
            <person name="Geib S.M."/>
            <person name="Calla B."/>
            <person name="Hall B."/>
            <person name="Hou S."/>
            <person name="Manoukis N.C."/>
        </authorList>
    </citation>
    <scope>NUCLEOTIDE SEQUENCE</scope>
    <source>
        <strain evidence="1">Punador</strain>
    </source>
</reference>
<proteinExistence type="predicted"/>
<dbReference type="EMBL" id="GAKP01010159">
    <property type="protein sequence ID" value="JAC48793.1"/>
    <property type="molecule type" value="Transcribed_RNA"/>
</dbReference>
<name>A0A034W4V8_BACDO</name>
<organism evidence="1">
    <name type="scientific">Bactrocera dorsalis</name>
    <name type="common">Oriental fruit fly</name>
    <name type="synonym">Dacus dorsalis</name>
    <dbReference type="NCBI Taxonomy" id="27457"/>
    <lineage>
        <taxon>Eukaryota</taxon>
        <taxon>Metazoa</taxon>
        <taxon>Ecdysozoa</taxon>
        <taxon>Arthropoda</taxon>
        <taxon>Hexapoda</taxon>
        <taxon>Insecta</taxon>
        <taxon>Pterygota</taxon>
        <taxon>Neoptera</taxon>
        <taxon>Endopterygota</taxon>
        <taxon>Diptera</taxon>
        <taxon>Brachycera</taxon>
        <taxon>Muscomorpha</taxon>
        <taxon>Tephritoidea</taxon>
        <taxon>Tephritidae</taxon>
        <taxon>Bactrocera</taxon>
        <taxon>Bactrocera</taxon>
    </lineage>
</organism>
<evidence type="ECO:0000313" key="1">
    <source>
        <dbReference type="EMBL" id="JAC48793.1"/>
    </source>
</evidence>
<protein>
    <submittedName>
        <fullName evidence="1">Uncharacterized protein</fullName>
    </submittedName>
</protein>
<accession>A0A034W4V8</accession>
<sequence>MQLCLKITCENLWENFQVKRIEFYGNRAITIEVKKKRRFKKEAVTETAARVRERLCAGFCVICILNVSAAEATIQKQHRYNSGNGSSAATATFIIIVHECINDCDDDDCCFTDSNVHEHNY</sequence>
<dbReference type="AlphaFoldDB" id="A0A034W4V8"/>